<gene>
    <name evidence="4" type="ORF">G9U52_08620</name>
</gene>
<evidence type="ECO:0000256" key="2">
    <source>
        <dbReference type="SAM" id="MobiDB-lite"/>
    </source>
</evidence>
<sequence>MRQGKSRKAALVAMLLVCAQIAACSSDTGTESQAESKPAEAGKTGTGNAASKSFASEKPLELTIHYHDGDIWVFKDDWPVFKKAAELTNIKLHGVAPPSATNSKEVFNMMLASGKLPDIIAGQKLDLNKAALDGALEPLDDLIDKHAPNIKKFLQDNSWAKAGSIASDGKLYYIPYMVEGEASEGWYMRKDWLTKLGIPAPKTKDEFYETLKAFREKDANGNGKKDEVPYFSRDNKEGISDLLAVFGVRPDWHVVDGKVQYGKYLPEYKDAILNISKWYKEDLIDKEIYTRGPKSREVLLGDNLGGTTHDWFPSTATYNVTLKDKVPGILFAPIAPPNAVNGKPWEENSRTLLYPKGWSIASSNKNKIETIKYFDFWFTPEGRRLENFAIEGAQYDVKDGKPIFKPEILNGKDPVNVQLRAFGAQLEFGHQQDLFYEEQWTNPIANEGIKMYIDNKYFAPQFPSVSFMPQEEKLLGEKWPAIDTFVREMQQKWVLGAEQVEPNYVKYLARLKEMGMDDVIKIYQAAYDRYQKSVK</sequence>
<comment type="caution">
    <text evidence="4">The sequence shown here is derived from an EMBL/GenBank/DDBJ whole genome shotgun (WGS) entry which is preliminary data.</text>
</comment>
<dbReference type="PANTHER" id="PTHR43649:SF33">
    <property type="entry name" value="POLYGALACTURONAN_RHAMNOGALACTURONAN-BINDING PROTEIN YTCQ"/>
    <property type="match status" value="1"/>
</dbReference>
<dbReference type="RefSeq" id="WP_166148446.1">
    <property type="nucleotide sequence ID" value="NZ_JAAOIW010000003.1"/>
</dbReference>
<protein>
    <submittedName>
        <fullName evidence="4">Extracellular solute-binding protein</fullName>
    </submittedName>
</protein>
<evidence type="ECO:0000256" key="1">
    <source>
        <dbReference type="ARBA" id="ARBA00022729"/>
    </source>
</evidence>
<feature type="signal peptide" evidence="3">
    <location>
        <begin position="1"/>
        <end position="22"/>
    </location>
</feature>
<organism evidence="4 5">
    <name type="scientific">Paenibacillus agricola</name>
    <dbReference type="NCBI Taxonomy" id="2716264"/>
    <lineage>
        <taxon>Bacteria</taxon>
        <taxon>Bacillati</taxon>
        <taxon>Bacillota</taxon>
        <taxon>Bacilli</taxon>
        <taxon>Bacillales</taxon>
        <taxon>Paenibacillaceae</taxon>
        <taxon>Paenibacillus</taxon>
    </lineage>
</organism>
<dbReference type="InterPro" id="IPR050490">
    <property type="entry name" value="Bact_solute-bd_prot1"/>
</dbReference>
<evidence type="ECO:0000313" key="4">
    <source>
        <dbReference type="EMBL" id="NHN29897.1"/>
    </source>
</evidence>
<keyword evidence="1 3" id="KW-0732">Signal</keyword>
<proteinExistence type="predicted"/>
<accession>A0ABX0J1A4</accession>
<feature type="region of interest" description="Disordered" evidence="2">
    <location>
        <begin position="28"/>
        <end position="52"/>
    </location>
</feature>
<name>A0ABX0J1A4_9BACL</name>
<dbReference type="Gene3D" id="3.40.190.10">
    <property type="entry name" value="Periplasmic binding protein-like II"/>
    <property type="match status" value="2"/>
</dbReference>
<evidence type="ECO:0000313" key="5">
    <source>
        <dbReference type="Proteomes" id="UP001165962"/>
    </source>
</evidence>
<dbReference type="EMBL" id="JAAOIW010000003">
    <property type="protein sequence ID" value="NHN29897.1"/>
    <property type="molecule type" value="Genomic_DNA"/>
</dbReference>
<feature type="chain" id="PRO_5046010516" evidence="3">
    <location>
        <begin position="23"/>
        <end position="535"/>
    </location>
</feature>
<dbReference type="Proteomes" id="UP001165962">
    <property type="component" value="Unassembled WGS sequence"/>
</dbReference>
<keyword evidence="5" id="KW-1185">Reference proteome</keyword>
<evidence type="ECO:0000256" key="3">
    <source>
        <dbReference type="SAM" id="SignalP"/>
    </source>
</evidence>
<dbReference type="PANTHER" id="PTHR43649">
    <property type="entry name" value="ARABINOSE-BINDING PROTEIN-RELATED"/>
    <property type="match status" value="1"/>
</dbReference>
<dbReference type="SUPFAM" id="SSF53850">
    <property type="entry name" value="Periplasmic binding protein-like II"/>
    <property type="match status" value="1"/>
</dbReference>
<reference evidence="4" key="1">
    <citation type="submission" date="2020-03" db="EMBL/GenBank/DDBJ databases">
        <title>Draft sequencing of Paenibacilllus sp. S3N08.</title>
        <authorList>
            <person name="Kim D.-U."/>
        </authorList>
    </citation>
    <scope>NUCLEOTIDE SEQUENCE</scope>
    <source>
        <strain evidence="4">S3N08</strain>
    </source>
</reference>